<dbReference type="EMBL" id="JAKCXM010000316">
    <property type="protein sequence ID" value="KAJ0395973.1"/>
    <property type="molecule type" value="Genomic_DNA"/>
</dbReference>
<proteinExistence type="predicted"/>
<dbReference type="PANTHER" id="PTHR19865:SF0">
    <property type="entry name" value="U3 SMALL NUCLEOLAR RNA-INTERACTING PROTEIN 2"/>
    <property type="match status" value="1"/>
</dbReference>
<dbReference type="PANTHER" id="PTHR19865">
    <property type="entry name" value="U3 SMALL NUCLEOLAR RNA INTERACTING PROTEIN 2"/>
    <property type="match status" value="1"/>
</dbReference>
<feature type="repeat" description="WD" evidence="5">
    <location>
        <begin position="290"/>
        <end position="330"/>
    </location>
</feature>
<comment type="subcellular location">
    <subcellularLocation>
        <location evidence="1">Nucleus</location>
    </subcellularLocation>
</comment>
<feature type="region of interest" description="Disordered" evidence="6">
    <location>
        <begin position="1"/>
        <end position="87"/>
    </location>
</feature>
<dbReference type="GO" id="GO:0032040">
    <property type="term" value="C:small-subunit processome"/>
    <property type="evidence" value="ECO:0007669"/>
    <property type="project" value="TreeGrafter"/>
</dbReference>
<feature type="region of interest" description="Disordered" evidence="6">
    <location>
        <begin position="466"/>
        <end position="506"/>
    </location>
</feature>
<organism evidence="7 8">
    <name type="scientific">Pythium insidiosum</name>
    <name type="common">Pythiosis disease agent</name>
    <dbReference type="NCBI Taxonomy" id="114742"/>
    <lineage>
        <taxon>Eukaryota</taxon>
        <taxon>Sar</taxon>
        <taxon>Stramenopiles</taxon>
        <taxon>Oomycota</taxon>
        <taxon>Peronosporomycetes</taxon>
        <taxon>Pythiales</taxon>
        <taxon>Pythiaceae</taxon>
        <taxon>Pythium</taxon>
    </lineage>
</organism>
<dbReference type="SUPFAM" id="SSF50978">
    <property type="entry name" value="WD40 repeat-like"/>
    <property type="match status" value="1"/>
</dbReference>
<dbReference type="Gene3D" id="2.130.10.10">
    <property type="entry name" value="YVTN repeat-like/Quinoprotein amine dehydrogenase"/>
    <property type="match status" value="1"/>
</dbReference>
<evidence type="ECO:0000256" key="1">
    <source>
        <dbReference type="ARBA" id="ARBA00004123"/>
    </source>
</evidence>
<feature type="compositionally biased region" description="Acidic residues" evidence="6">
    <location>
        <begin position="71"/>
        <end position="82"/>
    </location>
</feature>
<feature type="repeat" description="WD" evidence="5">
    <location>
        <begin position="152"/>
        <end position="193"/>
    </location>
</feature>
<dbReference type="Pfam" id="PF00400">
    <property type="entry name" value="WD40"/>
    <property type="match status" value="5"/>
</dbReference>
<dbReference type="PROSITE" id="PS50294">
    <property type="entry name" value="WD_REPEATS_REGION"/>
    <property type="match status" value="3"/>
</dbReference>
<evidence type="ECO:0000256" key="6">
    <source>
        <dbReference type="SAM" id="MobiDB-lite"/>
    </source>
</evidence>
<dbReference type="Proteomes" id="UP001209570">
    <property type="component" value="Unassembled WGS sequence"/>
</dbReference>
<keyword evidence="3" id="KW-0677">Repeat</keyword>
<evidence type="ECO:0000313" key="7">
    <source>
        <dbReference type="EMBL" id="KAJ0395973.1"/>
    </source>
</evidence>
<dbReference type="InterPro" id="IPR020472">
    <property type="entry name" value="WD40_PAC1"/>
</dbReference>
<keyword evidence="2 5" id="KW-0853">WD repeat</keyword>
<evidence type="ECO:0000256" key="3">
    <source>
        <dbReference type="ARBA" id="ARBA00022737"/>
    </source>
</evidence>
<comment type="caution">
    <text evidence="7">The sequence shown here is derived from an EMBL/GenBank/DDBJ whole genome shotgun (WGS) entry which is preliminary data.</text>
</comment>
<dbReference type="PRINTS" id="PR00320">
    <property type="entry name" value="GPROTEINBRPT"/>
</dbReference>
<dbReference type="InterPro" id="IPR039241">
    <property type="entry name" value="Rrp9-like"/>
</dbReference>
<name>A0AAD5LF79_PYTIN</name>
<feature type="compositionally biased region" description="Acidic residues" evidence="6">
    <location>
        <begin position="471"/>
        <end position="506"/>
    </location>
</feature>
<evidence type="ECO:0000256" key="2">
    <source>
        <dbReference type="ARBA" id="ARBA00022574"/>
    </source>
</evidence>
<evidence type="ECO:0000256" key="5">
    <source>
        <dbReference type="PROSITE-ProRule" id="PRU00221"/>
    </source>
</evidence>
<evidence type="ECO:0000313" key="8">
    <source>
        <dbReference type="Proteomes" id="UP001209570"/>
    </source>
</evidence>
<dbReference type="InterPro" id="IPR015943">
    <property type="entry name" value="WD40/YVTN_repeat-like_dom_sf"/>
</dbReference>
<feature type="repeat" description="WD" evidence="5">
    <location>
        <begin position="204"/>
        <end position="236"/>
    </location>
</feature>
<dbReference type="InterPro" id="IPR001680">
    <property type="entry name" value="WD40_rpt"/>
</dbReference>
<dbReference type="InterPro" id="IPR036322">
    <property type="entry name" value="WD40_repeat_dom_sf"/>
</dbReference>
<evidence type="ECO:0008006" key="9">
    <source>
        <dbReference type="Google" id="ProtNLM"/>
    </source>
</evidence>
<feature type="repeat" description="WD" evidence="5">
    <location>
        <begin position="248"/>
        <end position="289"/>
    </location>
</feature>
<keyword evidence="8" id="KW-1185">Reference proteome</keyword>
<reference evidence="7" key="1">
    <citation type="submission" date="2021-12" db="EMBL/GenBank/DDBJ databases">
        <title>Prjna785345.</title>
        <authorList>
            <person name="Rujirawat T."/>
            <person name="Krajaejun T."/>
        </authorList>
    </citation>
    <scope>NUCLEOTIDE SEQUENCE</scope>
    <source>
        <strain evidence="7">Pi057C3</strain>
    </source>
</reference>
<dbReference type="AlphaFoldDB" id="A0AAD5LF79"/>
<sequence length="506" mass="55300">MARKPAGRKQSAAPAKAKKATLGDDAFDWSGAGGAAALDVIASDSEDDDDDEHDSDAGKAGKKRARSDKDGSEEDDEEESESAQDKRIRLAKEYLTKITAQEADGDDDTTGVDERVGARLQQDALEAMGKLFKEVAAQFEDFEFGPESTRFLRGHKLSPTSVCLSDDGKTAFSASKDGAILRWDLATQQKTRLELPKDDVSTAKTDHERCVLALALSSDGKFLASGGRDKLLRVWDAAAAAPRLLETFQGHRDAVSALSFRQRSHMLFSGSLDRCIKHWNLTEMGYVETLFGHQGEVHALDALYRERVVSCGRDRSVRMWKIPEETHLVLYGNSGSLDCVRMINEEYYVTGGDDGALTLWFNGRKKPVHVVRDAHGAGRWISSVAVMPRTDLVASGSSDGVIRLWRADLTGRALVPVAEIPQAGVVNGLCFDPKGRFLVAAVGQEHRLGRWERLKGVKNGLALIALPSVSEDGDDAAEDDDDSDEDDDDDEQEQDEAEEQGSEDDE</sequence>
<dbReference type="CDD" id="cd00200">
    <property type="entry name" value="WD40"/>
    <property type="match status" value="1"/>
</dbReference>
<evidence type="ECO:0000256" key="4">
    <source>
        <dbReference type="ARBA" id="ARBA00023242"/>
    </source>
</evidence>
<dbReference type="SMART" id="SM00320">
    <property type="entry name" value="WD40"/>
    <property type="match status" value="7"/>
</dbReference>
<feature type="compositionally biased region" description="Acidic residues" evidence="6">
    <location>
        <begin position="44"/>
        <end position="54"/>
    </location>
</feature>
<dbReference type="PROSITE" id="PS50082">
    <property type="entry name" value="WD_REPEATS_2"/>
    <property type="match status" value="5"/>
</dbReference>
<accession>A0AAD5LF79</accession>
<protein>
    <recommendedName>
        <fullName evidence="9">U3 small nucleolar RNA-interacting protein</fullName>
    </recommendedName>
</protein>
<dbReference type="GO" id="GO:0034511">
    <property type="term" value="F:U3 snoRNA binding"/>
    <property type="evidence" value="ECO:0007669"/>
    <property type="project" value="InterPro"/>
</dbReference>
<gene>
    <name evidence="7" type="ORF">P43SY_008989</name>
</gene>
<feature type="repeat" description="WD" evidence="5">
    <location>
        <begin position="374"/>
        <end position="405"/>
    </location>
</feature>
<dbReference type="FunFam" id="2.130.10.10:FF:000509">
    <property type="entry name" value="U3 small nucleolar RNA-interacting protein"/>
    <property type="match status" value="1"/>
</dbReference>
<keyword evidence="4" id="KW-0539">Nucleus</keyword>